<accession>A0A9P5VA61</accession>
<name>A0A9P5VA61_9FUNG</name>
<sequence>MESPTWMDSNKEEEEGEGYGILLNGMSSISFLVFTVPVKGSKKEVQGSAAGLSGPGMDSRKPMMRRVMDRELSLGGGKVMSTTGVEEGALLAIDMDAADEDCEENYCG</sequence>
<protein>
    <submittedName>
        <fullName evidence="1">Uncharacterized protein</fullName>
    </submittedName>
</protein>
<reference evidence="1" key="1">
    <citation type="journal article" date="2020" name="Fungal Divers.">
        <title>Resolving the Mortierellaceae phylogeny through synthesis of multi-gene phylogenetics and phylogenomics.</title>
        <authorList>
            <person name="Vandepol N."/>
            <person name="Liber J."/>
            <person name="Desiro A."/>
            <person name="Na H."/>
            <person name="Kennedy M."/>
            <person name="Barry K."/>
            <person name="Grigoriev I.V."/>
            <person name="Miller A.N."/>
            <person name="O'Donnell K."/>
            <person name="Stajich J.E."/>
            <person name="Bonito G."/>
        </authorList>
    </citation>
    <scope>NUCLEOTIDE SEQUENCE</scope>
    <source>
        <strain evidence="1">NRRL 6426</strain>
    </source>
</reference>
<dbReference type="Proteomes" id="UP000748756">
    <property type="component" value="Unassembled WGS sequence"/>
</dbReference>
<evidence type="ECO:0000313" key="2">
    <source>
        <dbReference type="Proteomes" id="UP000748756"/>
    </source>
</evidence>
<keyword evidence="2" id="KW-1185">Reference proteome</keyword>
<gene>
    <name evidence="1" type="ORF">BG015_008635</name>
</gene>
<organism evidence="1 2">
    <name type="scientific">Linnemannia schmuckeri</name>
    <dbReference type="NCBI Taxonomy" id="64567"/>
    <lineage>
        <taxon>Eukaryota</taxon>
        <taxon>Fungi</taxon>
        <taxon>Fungi incertae sedis</taxon>
        <taxon>Mucoromycota</taxon>
        <taxon>Mortierellomycotina</taxon>
        <taxon>Mortierellomycetes</taxon>
        <taxon>Mortierellales</taxon>
        <taxon>Mortierellaceae</taxon>
        <taxon>Linnemannia</taxon>
    </lineage>
</organism>
<evidence type="ECO:0000313" key="1">
    <source>
        <dbReference type="EMBL" id="KAF9149567.1"/>
    </source>
</evidence>
<dbReference type="AlphaFoldDB" id="A0A9P5VA61"/>
<comment type="caution">
    <text evidence="1">The sequence shown here is derived from an EMBL/GenBank/DDBJ whole genome shotgun (WGS) entry which is preliminary data.</text>
</comment>
<dbReference type="EMBL" id="JAAAUQ010000513">
    <property type="protein sequence ID" value="KAF9149567.1"/>
    <property type="molecule type" value="Genomic_DNA"/>
</dbReference>
<proteinExistence type="predicted"/>